<gene>
    <name evidence="1" type="ORF">MBJ925_LOCUS4409</name>
</gene>
<proteinExistence type="predicted"/>
<reference evidence="1" key="1">
    <citation type="submission" date="2021-02" db="EMBL/GenBank/DDBJ databases">
        <authorList>
            <person name="Nowell W R."/>
        </authorList>
    </citation>
    <scope>NUCLEOTIDE SEQUENCE</scope>
</reference>
<dbReference type="AlphaFoldDB" id="A0A816L3T3"/>
<organism evidence="1 2">
    <name type="scientific">Rotaria magnacalcarata</name>
    <dbReference type="NCBI Taxonomy" id="392030"/>
    <lineage>
        <taxon>Eukaryota</taxon>
        <taxon>Metazoa</taxon>
        <taxon>Spiralia</taxon>
        <taxon>Gnathifera</taxon>
        <taxon>Rotifera</taxon>
        <taxon>Eurotatoria</taxon>
        <taxon>Bdelloidea</taxon>
        <taxon>Philodinida</taxon>
        <taxon>Philodinidae</taxon>
        <taxon>Rotaria</taxon>
    </lineage>
</organism>
<evidence type="ECO:0000313" key="2">
    <source>
        <dbReference type="Proteomes" id="UP000663824"/>
    </source>
</evidence>
<sequence>MDRETEGAPEPGLFSAIRREAGKIEGEFRNEERIHEQHKADKYGFAPKSLTSNEIHTLWRSFDHVQCFTFDRRCVHDLAKLLNCMTPTIFKLLIYQFGDLSNYDPPLITREWLELNTKLCHFDCSSNDYNTAHLWL</sequence>
<dbReference type="EMBL" id="CAJNRE010000799">
    <property type="protein sequence ID" value="CAF1931903.1"/>
    <property type="molecule type" value="Genomic_DNA"/>
</dbReference>
<name>A0A816L3T3_9BILA</name>
<dbReference type="Proteomes" id="UP000663824">
    <property type="component" value="Unassembled WGS sequence"/>
</dbReference>
<evidence type="ECO:0000313" key="1">
    <source>
        <dbReference type="EMBL" id="CAF1931903.1"/>
    </source>
</evidence>
<accession>A0A816L3T3</accession>
<protein>
    <submittedName>
        <fullName evidence="1">Uncharacterized protein</fullName>
    </submittedName>
</protein>
<comment type="caution">
    <text evidence="1">The sequence shown here is derived from an EMBL/GenBank/DDBJ whole genome shotgun (WGS) entry which is preliminary data.</text>
</comment>